<dbReference type="InterPro" id="IPR004000">
    <property type="entry name" value="Actin"/>
</dbReference>
<dbReference type="SUPFAM" id="SSF53067">
    <property type="entry name" value="Actin-like ATPase domain"/>
    <property type="match status" value="2"/>
</dbReference>
<feature type="compositionally biased region" description="Pro residues" evidence="2">
    <location>
        <begin position="303"/>
        <end position="317"/>
    </location>
</feature>
<keyword evidence="4" id="KW-1185">Reference proteome</keyword>
<proteinExistence type="inferred from homology"/>
<dbReference type="InterPro" id="IPR043129">
    <property type="entry name" value="ATPase_NBD"/>
</dbReference>
<evidence type="ECO:0000256" key="1">
    <source>
        <dbReference type="RuleBase" id="RU000487"/>
    </source>
</evidence>
<feature type="compositionally biased region" description="Polar residues" evidence="2">
    <location>
        <begin position="290"/>
        <end position="300"/>
    </location>
</feature>
<protein>
    <recommendedName>
        <fullName evidence="5">Actin-like ATPase domain-containing protein</fullName>
    </recommendedName>
</protein>
<dbReference type="PANTHER" id="PTHR11937">
    <property type="entry name" value="ACTIN"/>
    <property type="match status" value="1"/>
</dbReference>
<dbReference type="OrthoDB" id="337660at2759"/>
<evidence type="ECO:0000313" key="4">
    <source>
        <dbReference type="Proteomes" id="UP000664521"/>
    </source>
</evidence>
<dbReference type="AlphaFoldDB" id="A0A8H3FX10"/>
<feature type="compositionally biased region" description="Gly residues" evidence="2">
    <location>
        <begin position="518"/>
        <end position="533"/>
    </location>
</feature>
<comment type="similarity">
    <text evidence="1">Belongs to the actin family.</text>
</comment>
<name>A0A8H3FX10_9LECA</name>
<dbReference type="SMART" id="SM00268">
    <property type="entry name" value="ACTIN"/>
    <property type="match status" value="1"/>
</dbReference>
<feature type="region of interest" description="Disordered" evidence="2">
    <location>
        <begin position="518"/>
        <end position="551"/>
    </location>
</feature>
<sequence length="551" mass="59982">MTTAASYFDRKPSSNIRPGLSHLQPDPSSPHTPQRTFSSTFSSPSISYRNEDDALIFDFGARHFSAGFAGESTPRCTLSFGPEKSRRVGDYRQWLPGYRKLIRRQSEDDWGKEHELWRMDLREVDMGLVEDKIERVIREACNKYLLLDVKTRRILLILPSVLPHQLLSGILSTIFVNFQHPSITLFSTPTVHTVAAGCRSSLVVDIGWSETTVTAIYEYREVYQSRTTRAMKRVTIEMVKMLQTHAAQSPPPDRQSTPKESDAWLEADFDIVEDITARISWCPTLEDSQRTPTLTPQSTTHPSNPPISLPSPFPHPPSTLSLPFTSLSHPTESALLAPSTPHHTHDDHEQPLPTLIYTALLSLPPDIRAVCMSHLILTGGGASIPGLKARLLDELTTTIRERGGWDRVTGQAAEERKRRLSEIDHNRNLKPAAGLSTVAKEDAGGKQAVPASRQEQVPDPVEEKLRAAAMKGTKPVLGGVVRGVESLGAWAGGSLVAALRIRGVVEVEREAFLAGGLGGGKGGGGGGGGGARGGRGEAEGAKAGWTMGGWA</sequence>
<gene>
    <name evidence="3" type="ORF">HETSPECPRED_008385</name>
</gene>
<evidence type="ECO:0000313" key="3">
    <source>
        <dbReference type="EMBL" id="CAF9932508.1"/>
    </source>
</evidence>
<comment type="caution">
    <text evidence="3">The sequence shown here is derived from an EMBL/GenBank/DDBJ whole genome shotgun (WGS) entry which is preliminary data.</text>
</comment>
<organism evidence="3 4">
    <name type="scientific">Heterodermia speciosa</name>
    <dbReference type="NCBI Taxonomy" id="116794"/>
    <lineage>
        <taxon>Eukaryota</taxon>
        <taxon>Fungi</taxon>
        <taxon>Dikarya</taxon>
        <taxon>Ascomycota</taxon>
        <taxon>Pezizomycotina</taxon>
        <taxon>Lecanoromycetes</taxon>
        <taxon>OSLEUM clade</taxon>
        <taxon>Lecanoromycetidae</taxon>
        <taxon>Caliciales</taxon>
        <taxon>Physciaceae</taxon>
        <taxon>Heterodermia</taxon>
    </lineage>
</organism>
<feature type="region of interest" description="Disordered" evidence="2">
    <location>
        <begin position="286"/>
        <end position="326"/>
    </location>
</feature>
<dbReference type="Proteomes" id="UP000664521">
    <property type="component" value="Unassembled WGS sequence"/>
</dbReference>
<dbReference type="Gene3D" id="3.90.640.10">
    <property type="entry name" value="Actin, Chain A, domain 4"/>
    <property type="match status" value="1"/>
</dbReference>
<reference evidence="3" key="1">
    <citation type="submission" date="2021-03" db="EMBL/GenBank/DDBJ databases">
        <authorList>
            <person name="Tagirdzhanova G."/>
        </authorList>
    </citation>
    <scope>NUCLEOTIDE SEQUENCE</scope>
</reference>
<accession>A0A8H3FX10</accession>
<dbReference type="Gene3D" id="3.30.420.40">
    <property type="match status" value="2"/>
</dbReference>
<evidence type="ECO:0008006" key="5">
    <source>
        <dbReference type="Google" id="ProtNLM"/>
    </source>
</evidence>
<evidence type="ECO:0000256" key="2">
    <source>
        <dbReference type="SAM" id="MobiDB-lite"/>
    </source>
</evidence>
<feature type="region of interest" description="Disordered" evidence="2">
    <location>
        <begin position="1"/>
        <end position="44"/>
    </location>
</feature>
<dbReference type="Pfam" id="PF00022">
    <property type="entry name" value="Actin"/>
    <property type="match status" value="1"/>
</dbReference>
<dbReference type="EMBL" id="CAJPDS010000063">
    <property type="protein sequence ID" value="CAF9932508.1"/>
    <property type="molecule type" value="Genomic_DNA"/>
</dbReference>